<keyword evidence="5" id="KW-1185">Reference proteome</keyword>
<evidence type="ECO:0000313" key="5">
    <source>
        <dbReference type="Proteomes" id="UP001642482"/>
    </source>
</evidence>
<evidence type="ECO:0000256" key="1">
    <source>
        <dbReference type="SAM" id="MobiDB-lite"/>
    </source>
</evidence>
<sequence length="451" mass="47189">MPYVPDKTDELLANICLGLRKFGFVNQQLLTYAGPGKNRANRKLTDCGDGTCCKNQVKTSGVNRGEKLTCDEYPFASTTQSSANSWVGCIIGFQNTAGGFVYLKNFYRDELKFQGGCPFMMKIDPAFDCTKVLASSIPGCNKKTKRQEIQASAANGVFYDAYTYSPGTLIIPLGDLPAGQYSVDVTFPADAVVTRVLIGDSLGDEYNVQEAPTTGSTYQFTAVLDDVGYAAALIAETTSNELSVVSWSVQSSGDDTPPYSAGSGSTSSTTSSASHSTSQGHTQTSTSTCTTSTSTGTGTITIVTVISGVTVTTTWCPETTTSSTSSPSSHPLVSTSSCSSPPPENSPPPVETTSSCSTSTTTESSPESKPQETKQSTSVPPVASESSVPEKESHTNPPPEETTTQTATPTTTEPITSTPAAVVTAAAFKANISGGTFVYIILGALVLFFNM</sequence>
<feature type="transmembrane region" description="Helical" evidence="2">
    <location>
        <begin position="432"/>
        <end position="449"/>
    </location>
</feature>
<feature type="compositionally biased region" description="Low complexity" evidence="1">
    <location>
        <begin position="318"/>
        <end position="339"/>
    </location>
</feature>
<accession>A0ABP0B8Z6</accession>
<comment type="caution">
    <text evidence="4">The sequence shown here is derived from an EMBL/GenBank/DDBJ whole genome shotgun (WGS) entry which is preliminary data.</text>
</comment>
<evidence type="ECO:0000256" key="2">
    <source>
        <dbReference type="SAM" id="Phobius"/>
    </source>
</evidence>
<feature type="compositionally biased region" description="Pro residues" evidence="1">
    <location>
        <begin position="340"/>
        <end position="350"/>
    </location>
</feature>
<feature type="compositionally biased region" description="Low complexity" evidence="1">
    <location>
        <begin position="376"/>
        <end position="387"/>
    </location>
</feature>
<proteinExistence type="predicted"/>
<feature type="compositionally biased region" description="Low complexity" evidence="1">
    <location>
        <begin position="260"/>
        <end position="296"/>
    </location>
</feature>
<organism evidence="4 5">
    <name type="scientific">Sporothrix eucalyptigena</name>
    <dbReference type="NCBI Taxonomy" id="1812306"/>
    <lineage>
        <taxon>Eukaryota</taxon>
        <taxon>Fungi</taxon>
        <taxon>Dikarya</taxon>
        <taxon>Ascomycota</taxon>
        <taxon>Pezizomycotina</taxon>
        <taxon>Sordariomycetes</taxon>
        <taxon>Sordariomycetidae</taxon>
        <taxon>Ophiostomatales</taxon>
        <taxon>Ophiostomataceae</taxon>
        <taxon>Sporothrix</taxon>
    </lineage>
</organism>
<keyword evidence="2" id="KW-1133">Transmembrane helix</keyword>
<dbReference type="Pfam" id="PF14040">
    <property type="entry name" value="DNase_NucA_NucB"/>
    <property type="match status" value="1"/>
</dbReference>
<keyword evidence="2" id="KW-0812">Transmembrane</keyword>
<feature type="compositionally biased region" description="Low complexity" evidence="1">
    <location>
        <begin position="351"/>
        <end position="368"/>
    </location>
</feature>
<reference evidence="4 5" key="1">
    <citation type="submission" date="2024-01" db="EMBL/GenBank/DDBJ databases">
        <authorList>
            <person name="Allen C."/>
            <person name="Tagirdzhanova G."/>
        </authorList>
    </citation>
    <scope>NUCLEOTIDE SEQUENCE [LARGE SCALE GENOMIC DNA]</scope>
</reference>
<name>A0ABP0B8Z6_9PEZI</name>
<feature type="region of interest" description="Disordered" evidence="1">
    <location>
        <begin position="249"/>
        <end position="296"/>
    </location>
</feature>
<dbReference type="Proteomes" id="UP001642482">
    <property type="component" value="Unassembled WGS sequence"/>
</dbReference>
<evidence type="ECO:0000259" key="3">
    <source>
        <dbReference type="Pfam" id="PF14040"/>
    </source>
</evidence>
<evidence type="ECO:0000313" key="4">
    <source>
        <dbReference type="EMBL" id="CAK7216037.1"/>
    </source>
</evidence>
<feature type="compositionally biased region" description="Low complexity" evidence="1">
    <location>
        <begin position="401"/>
        <end position="415"/>
    </location>
</feature>
<protein>
    <recommendedName>
        <fullName evidence="3">Deoxyribonuclease NucA/NucB domain-containing protein</fullName>
    </recommendedName>
</protein>
<feature type="domain" description="Deoxyribonuclease NucA/NucB" evidence="3">
    <location>
        <begin position="25"/>
        <end position="110"/>
    </location>
</feature>
<keyword evidence="2" id="KW-0472">Membrane</keyword>
<gene>
    <name evidence="4" type="ORF">SEUCBS140593_002735</name>
</gene>
<dbReference type="EMBL" id="CAWUHD010000019">
    <property type="protein sequence ID" value="CAK7216037.1"/>
    <property type="molecule type" value="Genomic_DNA"/>
</dbReference>
<dbReference type="InterPro" id="IPR029476">
    <property type="entry name" value="DNase_NucA_NucB"/>
</dbReference>
<feature type="region of interest" description="Disordered" evidence="1">
    <location>
        <begin position="318"/>
        <end position="415"/>
    </location>
</feature>